<dbReference type="Gene3D" id="1.20.1250.20">
    <property type="entry name" value="MFS general substrate transporter like domains"/>
    <property type="match status" value="2"/>
</dbReference>
<feature type="transmembrane region" description="Helical" evidence="8">
    <location>
        <begin position="328"/>
        <end position="350"/>
    </location>
</feature>
<dbReference type="PANTHER" id="PTHR23501">
    <property type="entry name" value="MAJOR FACILITATOR SUPERFAMILY"/>
    <property type="match status" value="1"/>
</dbReference>
<sequence>MALQSTAPSRGAEFSEKNLGVPERDVERGSSTATSITGDAALGDKLAEEIPPRTVTGISWVLVVISILSSTFLFALDNTVVADIQASVIADFGEIEKLSWLGIAFVLAGCATILPWGKAYGVFNGKWLYILSVLIFEIGSAVCGAAPNMDALIVGRAIAGLGGSGMYLGSLNLLSITTTVHERPAYIGATGLTWGLGTVLGPVVGGAFSESSATWRWAFYINLLIGALFAPVYVMLLPSADPQPDTPYMSRVKQLDWLGVVLNIGSFVSLIMAINFGGTLYAWDSAQEITLFVVGGVLIVVFGVTQAYSVLTTPEQRLFPGEFLREPFLVLLFAMMAAASTAIFIPTYYIPLFFQFVKGDTALEAAVRLLPFIIIMVFFCILNGGAMSKTGYYAPWYLFGGAMVLIGGSLMYTVEETTPTAKIYGYTVLIGIGSGSYIQASFSVAQAKVKPEQLPSAVGYISLAQTGGVVIALAICGSVFLNESVKGISPLLEGVPAAAIKGAVAGNGSELFKSLEGETRQKVLHAIIMAMDKNYILLIVAGAMTVIGSLFMKWEKLFLEAGHAG</sequence>
<accession>A0A317SR95</accession>
<dbReference type="InterPro" id="IPR020846">
    <property type="entry name" value="MFS_dom"/>
</dbReference>
<feature type="transmembrane region" description="Helical" evidence="8">
    <location>
        <begin position="55"/>
        <end position="76"/>
    </location>
</feature>
<keyword evidence="3" id="KW-0813">Transport</keyword>
<feature type="transmembrane region" description="Helical" evidence="8">
    <location>
        <begin position="153"/>
        <end position="174"/>
    </location>
</feature>
<dbReference type="InterPro" id="IPR036259">
    <property type="entry name" value="MFS_trans_sf"/>
</dbReference>
<dbReference type="InterPro" id="IPR011701">
    <property type="entry name" value="MFS"/>
</dbReference>
<reference evidence="10 11" key="1">
    <citation type="submission" date="2018-03" db="EMBL/GenBank/DDBJ databases">
        <title>Genomes of Pezizomycetes fungi and the evolution of truffles.</title>
        <authorList>
            <person name="Murat C."/>
            <person name="Payen T."/>
            <person name="Noel B."/>
            <person name="Kuo A."/>
            <person name="Martin F.M."/>
        </authorList>
    </citation>
    <scope>NUCLEOTIDE SEQUENCE [LARGE SCALE GENOMIC DNA]</scope>
    <source>
        <strain evidence="10">091103-1</strain>
    </source>
</reference>
<dbReference type="EMBL" id="PYWC01000041">
    <property type="protein sequence ID" value="PWW75926.1"/>
    <property type="molecule type" value="Genomic_DNA"/>
</dbReference>
<organism evidence="10 11">
    <name type="scientific">Tuber magnatum</name>
    <name type="common">white Piedmont truffle</name>
    <dbReference type="NCBI Taxonomy" id="42249"/>
    <lineage>
        <taxon>Eukaryota</taxon>
        <taxon>Fungi</taxon>
        <taxon>Dikarya</taxon>
        <taxon>Ascomycota</taxon>
        <taxon>Pezizomycotina</taxon>
        <taxon>Pezizomycetes</taxon>
        <taxon>Pezizales</taxon>
        <taxon>Tuberaceae</taxon>
        <taxon>Tuber</taxon>
    </lineage>
</organism>
<dbReference type="GO" id="GO:0022857">
    <property type="term" value="F:transmembrane transporter activity"/>
    <property type="evidence" value="ECO:0007669"/>
    <property type="project" value="InterPro"/>
</dbReference>
<feature type="transmembrane region" description="Helical" evidence="8">
    <location>
        <begin position="424"/>
        <end position="445"/>
    </location>
</feature>
<evidence type="ECO:0000256" key="2">
    <source>
        <dbReference type="ARBA" id="ARBA00007520"/>
    </source>
</evidence>
<feature type="transmembrane region" description="Helical" evidence="8">
    <location>
        <begin position="128"/>
        <end position="147"/>
    </location>
</feature>
<evidence type="ECO:0000256" key="3">
    <source>
        <dbReference type="ARBA" id="ARBA00022448"/>
    </source>
</evidence>
<dbReference type="PANTHER" id="PTHR23501:SF12">
    <property type="entry name" value="MAJOR FACILITATOR SUPERFAMILY (MFS) PROFILE DOMAIN-CONTAINING PROTEIN-RELATED"/>
    <property type="match status" value="1"/>
</dbReference>
<dbReference type="SUPFAM" id="SSF103473">
    <property type="entry name" value="MFS general substrate transporter"/>
    <property type="match status" value="1"/>
</dbReference>
<feature type="transmembrane region" description="Helical" evidence="8">
    <location>
        <begin position="362"/>
        <end position="382"/>
    </location>
</feature>
<keyword evidence="5 8" id="KW-1133">Transmembrane helix</keyword>
<feature type="transmembrane region" description="Helical" evidence="8">
    <location>
        <begin position="257"/>
        <end position="283"/>
    </location>
</feature>
<feature type="transmembrane region" description="Helical" evidence="8">
    <location>
        <begin position="98"/>
        <end position="116"/>
    </location>
</feature>
<gene>
    <name evidence="10" type="ORF">C7212DRAFT_357988</name>
</gene>
<evidence type="ECO:0000256" key="1">
    <source>
        <dbReference type="ARBA" id="ARBA00004141"/>
    </source>
</evidence>
<dbReference type="AlphaFoldDB" id="A0A317SR95"/>
<keyword evidence="11" id="KW-1185">Reference proteome</keyword>
<dbReference type="Pfam" id="PF07690">
    <property type="entry name" value="MFS_1"/>
    <property type="match status" value="1"/>
</dbReference>
<feature type="transmembrane region" description="Helical" evidence="8">
    <location>
        <begin position="217"/>
        <end position="236"/>
    </location>
</feature>
<evidence type="ECO:0000313" key="10">
    <source>
        <dbReference type="EMBL" id="PWW75926.1"/>
    </source>
</evidence>
<comment type="similarity">
    <text evidence="2">Belongs to the major facilitator superfamily. TCR/Tet family.</text>
</comment>
<evidence type="ECO:0000256" key="6">
    <source>
        <dbReference type="ARBA" id="ARBA00023136"/>
    </source>
</evidence>
<evidence type="ECO:0000256" key="5">
    <source>
        <dbReference type="ARBA" id="ARBA00022989"/>
    </source>
</evidence>
<dbReference type="PROSITE" id="PS50850">
    <property type="entry name" value="MFS"/>
    <property type="match status" value="1"/>
</dbReference>
<dbReference type="Proteomes" id="UP000246991">
    <property type="component" value="Unassembled WGS sequence"/>
</dbReference>
<dbReference type="STRING" id="42249.A0A317SR95"/>
<proteinExistence type="inferred from homology"/>
<keyword evidence="6 8" id="KW-0472">Membrane</keyword>
<dbReference type="GO" id="GO:0005886">
    <property type="term" value="C:plasma membrane"/>
    <property type="evidence" value="ECO:0007669"/>
    <property type="project" value="TreeGrafter"/>
</dbReference>
<comment type="caution">
    <text evidence="10">The sequence shown here is derived from an EMBL/GenBank/DDBJ whole genome shotgun (WGS) entry which is preliminary data.</text>
</comment>
<name>A0A317SR95_9PEZI</name>
<feature type="transmembrane region" description="Helical" evidence="8">
    <location>
        <begin position="186"/>
        <end position="205"/>
    </location>
</feature>
<feature type="domain" description="Major facilitator superfamily (MFS) profile" evidence="9">
    <location>
        <begin position="63"/>
        <end position="520"/>
    </location>
</feature>
<feature type="transmembrane region" description="Helical" evidence="8">
    <location>
        <begin position="394"/>
        <end position="412"/>
    </location>
</feature>
<comment type="subcellular location">
    <subcellularLocation>
        <location evidence="1">Membrane</location>
        <topology evidence="1">Multi-pass membrane protein</topology>
    </subcellularLocation>
</comment>
<dbReference type="FunFam" id="1.20.1250.20:FF:000429">
    <property type="entry name" value="MFS drug efflux transporter, putative"/>
    <property type="match status" value="1"/>
</dbReference>
<evidence type="ECO:0000256" key="4">
    <source>
        <dbReference type="ARBA" id="ARBA00022692"/>
    </source>
</evidence>
<evidence type="ECO:0000259" key="9">
    <source>
        <dbReference type="PROSITE" id="PS50850"/>
    </source>
</evidence>
<feature type="transmembrane region" description="Helical" evidence="8">
    <location>
        <begin position="457"/>
        <end position="481"/>
    </location>
</feature>
<dbReference type="OrthoDB" id="10021397at2759"/>
<evidence type="ECO:0000313" key="11">
    <source>
        <dbReference type="Proteomes" id="UP000246991"/>
    </source>
</evidence>
<dbReference type="CDD" id="cd17502">
    <property type="entry name" value="MFS_Azr1_MDR_like"/>
    <property type="match status" value="1"/>
</dbReference>
<evidence type="ECO:0000256" key="7">
    <source>
        <dbReference type="SAM" id="MobiDB-lite"/>
    </source>
</evidence>
<feature type="region of interest" description="Disordered" evidence="7">
    <location>
        <begin position="1"/>
        <end position="36"/>
    </location>
</feature>
<evidence type="ECO:0000256" key="8">
    <source>
        <dbReference type="SAM" id="Phobius"/>
    </source>
</evidence>
<feature type="transmembrane region" description="Helical" evidence="8">
    <location>
        <begin position="535"/>
        <end position="552"/>
    </location>
</feature>
<keyword evidence="4 8" id="KW-0812">Transmembrane</keyword>
<protein>
    <submittedName>
        <fullName evidence="10">MFS general substrate transporter</fullName>
    </submittedName>
</protein>
<feature type="transmembrane region" description="Helical" evidence="8">
    <location>
        <begin position="289"/>
        <end position="308"/>
    </location>
</feature>